<gene>
    <name evidence="7" type="ORF">SAMN05518683_10243</name>
</gene>
<dbReference type="InterPro" id="IPR028202">
    <property type="entry name" value="Reductase_C"/>
</dbReference>
<dbReference type="InterPro" id="IPR023753">
    <property type="entry name" value="FAD/NAD-binding_dom"/>
</dbReference>
<organism evidence="7 8">
    <name type="scientific">Salibacterium halotolerans</name>
    <dbReference type="NCBI Taxonomy" id="1884432"/>
    <lineage>
        <taxon>Bacteria</taxon>
        <taxon>Bacillati</taxon>
        <taxon>Bacillota</taxon>
        <taxon>Bacilli</taxon>
        <taxon>Bacillales</taxon>
        <taxon>Bacillaceae</taxon>
    </lineage>
</organism>
<evidence type="ECO:0000256" key="1">
    <source>
        <dbReference type="ARBA" id="ARBA00001974"/>
    </source>
</evidence>
<comment type="cofactor">
    <cofactor evidence="1">
        <name>FAD</name>
        <dbReference type="ChEBI" id="CHEBI:57692"/>
    </cofactor>
</comment>
<proteinExistence type="predicted"/>
<keyword evidence="7" id="KW-0223">Dioxygenase</keyword>
<keyword evidence="8" id="KW-1185">Reference proteome</keyword>
<protein>
    <submittedName>
        <fullName evidence="7">3-phenylpropionate/trans-cinnamate dioxygenase ferredoxin reductase subunit</fullName>
    </submittedName>
</protein>
<evidence type="ECO:0000259" key="5">
    <source>
        <dbReference type="Pfam" id="PF07992"/>
    </source>
</evidence>
<feature type="domain" description="FAD/NAD(P)-binding" evidence="5">
    <location>
        <begin position="6"/>
        <end position="300"/>
    </location>
</feature>
<dbReference type="InterPro" id="IPR016156">
    <property type="entry name" value="FAD/NAD-linked_Rdtase_dimer_sf"/>
</dbReference>
<evidence type="ECO:0000256" key="4">
    <source>
        <dbReference type="ARBA" id="ARBA00023002"/>
    </source>
</evidence>
<dbReference type="InterPro" id="IPR050446">
    <property type="entry name" value="FAD-oxidoreductase/Apoptosis"/>
</dbReference>
<dbReference type="GO" id="GO:0016651">
    <property type="term" value="F:oxidoreductase activity, acting on NAD(P)H"/>
    <property type="evidence" value="ECO:0007669"/>
    <property type="project" value="TreeGrafter"/>
</dbReference>
<dbReference type="OrthoDB" id="9792592at2"/>
<evidence type="ECO:0000256" key="3">
    <source>
        <dbReference type="ARBA" id="ARBA00022827"/>
    </source>
</evidence>
<sequence length="415" mass="46035">MTAAHPIVIVGAGIAGVHAAESLRKEGYEGRIVLVDGDTQPPYDRPPLSKEYMLGESSESTIYLRHDTRFNELGVELKLGVQITSIDTEQQTASVSDGSTIQWSKLLLTTGSRLRHLQVKGSDFKGVHYLKTLSDAKNLRSRLDDVQEVAIVGSGFIGAELASSLKKLGKKVTIIERMPLPLAHILGDEMGEYFLQLHRSEGVSVMTEDSVVQFDGTSYVQAVITKKGHTIPCQAVIVGVGVIPNTLLAGEDLDVDHGYIVNEFCETSLPDVYAAGDCTMWPYQGTNIHVEHWDHAVNHGQCAAKNMMNEKSTPYSSIPYFWSDQYNSRFQYFGHTKNWKTTILRGNTVDHQFTYFYLNESGIIEAALLVNQPKNALTIRRLIKQQQPVDSALLSDSDVSLKKVNIQSNEDKVSY</sequence>
<reference evidence="8" key="1">
    <citation type="submission" date="2016-10" db="EMBL/GenBank/DDBJ databases">
        <authorList>
            <person name="Varghese N."/>
            <person name="Submissions S."/>
        </authorList>
    </citation>
    <scope>NUCLEOTIDE SEQUENCE [LARGE SCALE GENOMIC DNA]</scope>
    <source>
        <strain evidence="8">S7</strain>
    </source>
</reference>
<name>A0A1I5M097_9BACI</name>
<dbReference type="SUPFAM" id="SSF51905">
    <property type="entry name" value="FAD/NAD(P)-binding domain"/>
    <property type="match status" value="2"/>
</dbReference>
<dbReference type="PANTHER" id="PTHR43557">
    <property type="entry name" value="APOPTOSIS-INDUCING FACTOR 1"/>
    <property type="match status" value="1"/>
</dbReference>
<dbReference type="EMBL" id="FOXD01000002">
    <property type="protein sequence ID" value="SFP03024.1"/>
    <property type="molecule type" value="Genomic_DNA"/>
</dbReference>
<dbReference type="SUPFAM" id="SSF55424">
    <property type="entry name" value="FAD/NAD-linked reductases, dimerisation (C-terminal) domain"/>
    <property type="match status" value="1"/>
</dbReference>
<dbReference type="PANTHER" id="PTHR43557:SF2">
    <property type="entry name" value="RIESKE DOMAIN-CONTAINING PROTEIN-RELATED"/>
    <property type="match status" value="1"/>
</dbReference>
<dbReference type="Pfam" id="PF07992">
    <property type="entry name" value="Pyr_redox_2"/>
    <property type="match status" value="1"/>
</dbReference>
<dbReference type="PRINTS" id="PR00368">
    <property type="entry name" value="FADPNR"/>
</dbReference>
<evidence type="ECO:0000259" key="6">
    <source>
        <dbReference type="Pfam" id="PF14759"/>
    </source>
</evidence>
<dbReference type="GO" id="GO:0051213">
    <property type="term" value="F:dioxygenase activity"/>
    <property type="evidence" value="ECO:0007669"/>
    <property type="project" value="UniProtKB-KW"/>
</dbReference>
<keyword evidence="4" id="KW-0560">Oxidoreductase</keyword>
<dbReference type="Gene3D" id="3.30.390.30">
    <property type="match status" value="1"/>
</dbReference>
<evidence type="ECO:0000313" key="8">
    <source>
        <dbReference type="Proteomes" id="UP000198892"/>
    </source>
</evidence>
<dbReference type="AlphaFoldDB" id="A0A1I5M097"/>
<dbReference type="STRING" id="1884432.SAMN05518683_10243"/>
<dbReference type="Gene3D" id="3.50.50.60">
    <property type="entry name" value="FAD/NAD(P)-binding domain"/>
    <property type="match status" value="2"/>
</dbReference>
<dbReference type="Pfam" id="PF14759">
    <property type="entry name" value="Reductase_C"/>
    <property type="match status" value="1"/>
</dbReference>
<keyword evidence="3" id="KW-0274">FAD</keyword>
<feature type="domain" description="Reductase C-terminal" evidence="6">
    <location>
        <begin position="320"/>
        <end position="404"/>
    </location>
</feature>
<dbReference type="InterPro" id="IPR036188">
    <property type="entry name" value="FAD/NAD-bd_sf"/>
</dbReference>
<keyword evidence="2" id="KW-0285">Flavoprotein</keyword>
<evidence type="ECO:0000313" key="7">
    <source>
        <dbReference type="EMBL" id="SFP03024.1"/>
    </source>
</evidence>
<evidence type="ECO:0000256" key="2">
    <source>
        <dbReference type="ARBA" id="ARBA00022630"/>
    </source>
</evidence>
<dbReference type="GO" id="GO:0005737">
    <property type="term" value="C:cytoplasm"/>
    <property type="evidence" value="ECO:0007669"/>
    <property type="project" value="TreeGrafter"/>
</dbReference>
<accession>A0A1I5M097</accession>
<dbReference type="PRINTS" id="PR00411">
    <property type="entry name" value="PNDRDTASEI"/>
</dbReference>
<dbReference type="RefSeq" id="WP_093334905.1">
    <property type="nucleotide sequence ID" value="NZ_FOXD01000002.1"/>
</dbReference>
<dbReference type="Proteomes" id="UP000198892">
    <property type="component" value="Unassembled WGS sequence"/>
</dbReference>